<reference evidence="6" key="1">
    <citation type="journal article" date="2019" name="Int. J. Syst. Evol. Microbiol.">
        <title>The Global Catalogue of Microorganisms (GCM) 10K type strain sequencing project: providing services to taxonomists for standard genome sequencing and annotation.</title>
        <authorList>
            <consortium name="The Broad Institute Genomics Platform"/>
            <consortium name="The Broad Institute Genome Sequencing Center for Infectious Disease"/>
            <person name="Wu L."/>
            <person name="Ma J."/>
        </authorList>
    </citation>
    <scope>NUCLEOTIDE SEQUENCE [LARGE SCALE GENOMIC DNA]</scope>
    <source>
        <strain evidence="6">JCM 17130</strain>
    </source>
</reference>
<keyword evidence="3" id="KW-0067">ATP-binding</keyword>
<evidence type="ECO:0000313" key="5">
    <source>
        <dbReference type="EMBL" id="MFC5435994.1"/>
    </source>
</evidence>
<dbReference type="RefSeq" id="WP_377302901.1">
    <property type="nucleotide sequence ID" value="NZ_JBHSMK010000003.1"/>
</dbReference>
<dbReference type="EMBL" id="JBHSMK010000003">
    <property type="protein sequence ID" value="MFC5435994.1"/>
    <property type="molecule type" value="Genomic_DNA"/>
</dbReference>
<keyword evidence="6" id="KW-1185">Reference proteome</keyword>
<evidence type="ECO:0000256" key="1">
    <source>
        <dbReference type="ARBA" id="ARBA00008059"/>
    </source>
</evidence>
<comment type="similarity">
    <text evidence="1">Belongs to the IS21/IS1162 putative ATP-binding protein family.</text>
</comment>
<dbReference type="CDD" id="cd00009">
    <property type="entry name" value="AAA"/>
    <property type="match status" value="1"/>
</dbReference>
<dbReference type="SMART" id="SM00382">
    <property type="entry name" value="AAA"/>
    <property type="match status" value="1"/>
</dbReference>
<dbReference type="PIRSF" id="PIRSF003073">
    <property type="entry name" value="DNAC_TnpB_IstB"/>
    <property type="match status" value="1"/>
</dbReference>
<dbReference type="InterPro" id="IPR002611">
    <property type="entry name" value="IstB_ATP-bd"/>
</dbReference>
<dbReference type="InterPro" id="IPR003593">
    <property type="entry name" value="AAA+_ATPase"/>
</dbReference>
<dbReference type="SUPFAM" id="SSF52540">
    <property type="entry name" value="P-loop containing nucleoside triphosphate hydrolases"/>
    <property type="match status" value="1"/>
</dbReference>
<dbReference type="Gene3D" id="3.40.50.300">
    <property type="entry name" value="P-loop containing nucleotide triphosphate hydrolases"/>
    <property type="match status" value="1"/>
</dbReference>
<dbReference type="PANTHER" id="PTHR30050">
    <property type="entry name" value="CHROMOSOMAL REPLICATION INITIATOR PROTEIN DNAA"/>
    <property type="match status" value="1"/>
</dbReference>
<keyword evidence="2" id="KW-0547">Nucleotide-binding</keyword>
<comment type="caution">
    <text evidence="5">The sequence shown here is derived from an EMBL/GenBank/DDBJ whole genome shotgun (WGS) entry which is preliminary data.</text>
</comment>
<dbReference type="Pfam" id="PF01695">
    <property type="entry name" value="IstB_IS21"/>
    <property type="match status" value="1"/>
</dbReference>
<organism evidence="5 6">
    <name type="scientific">Rhodanobacter umsongensis</name>
    <dbReference type="NCBI Taxonomy" id="633153"/>
    <lineage>
        <taxon>Bacteria</taxon>
        <taxon>Pseudomonadati</taxon>
        <taxon>Pseudomonadota</taxon>
        <taxon>Gammaproteobacteria</taxon>
        <taxon>Lysobacterales</taxon>
        <taxon>Rhodanobacteraceae</taxon>
        <taxon>Rhodanobacter</taxon>
    </lineage>
</organism>
<accession>A0ABW0JJ58</accession>
<evidence type="ECO:0000259" key="4">
    <source>
        <dbReference type="SMART" id="SM00382"/>
    </source>
</evidence>
<feature type="domain" description="AAA+ ATPase" evidence="4">
    <location>
        <begin position="98"/>
        <end position="237"/>
    </location>
</feature>
<dbReference type="NCBIfam" id="NF038214">
    <property type="entry name" value="IS21_help_AAA"/>
    <property type="match status" value="1"/>
</dbReference>
<dbReference type="InterPro" id="IPR027417">
    <property type="entry name" value="P-loop_NTPase"/>
</dbReference>
<dbReference type="PANTHER" id="PTHR30050:SF4">
    <property type="entry name" value="ATP-BINDING PROTEIN RV3427C IN INSERTION SEQUENCE-RELATED"/>
    <property type="match status" value="1"/>
</dbReference>
<protein>
    <submittedName>
        <fullName evidence="5">IS21-like element helper ATPase IstB</fullName>
    </submittedName>
</protein>
<gene>
    <name evidence="5" type="primary">istB</name>
    <name evidence="5" type="ORF">ACFPME_05455</name>
</gene>
<evidence type="ECO:0000313" key="6">
    <source>
        <dbReference type="Proteomes" id="UP001596013"/>
    </source>
</evidence>
<evidence type="ECO:0000256" key="2">
    <source>
        <dbReference type="ARBA" id="ARBA00022741"/>
    </source>
</evidence>
<dbReference type="Proteomes" id="UP001596013">
    <property type="component" value="Unassembled WGS sequence"/>
</dbReference>
<evidence type="ECO:0000256" key="3">
    <source>
        <dbReference type="ARBA" id="ARBA00022840"/>
    </source>
</evidence>
<name>A0ABW0JJ58_9GAMM</name>
<sequence>MQTTQTTQKLFQLKLHGMAQAFEDQLASAHAQSLGFEERFGMVVDAETTYRDNARLQRLLRQAKFHVPASVDQVIQSPERNLKSSTVENLRTCTWIAKGQNLVMTGATGTGKTWLACAFGHQACRKGYSVLFQRLSMMLEDLKIARADGSFKRKIAALARYDLLILDDLGSSDTFLPEYREYLLEVVDARIGIHSTVMTSQYPVSRWHDYLSGGNPTVADAILDRLLSGAIIVELKGDSLRSKRVE</sequence>
<dbReference type="InterPro" id="IPR047661">
    <property type="entry name" value="IstB"/>
</dbReference>
<dbReference type="InterPro" id="IPR028350">
    <property type="entry name" value="DNAC/IstB-like"/>
</dbReference>
<proteinExistence type="inferred from homology"/>